<sequence length="509" mass="58861">MTKCLFMLDDEIIYINSESPPHIEDDSSETPHDQTDLSVSHVRPKREYTKYHQYLTRIISASKKFSHHALINSSEVVQQTFMKMFDKETLASALVKLPKVINDISQKDWLPKSFVESSFPMAALDYRMHKSKEEKHGEKISTMMEQFKCPETTPESLQFTEYFNALQTFVEKSAELETCSSSSMIPTKMTGAALRLKKPKKSEPKNLTRFMVKLSSVTPFCSDRRAYNIASVVNAYQINGVIPPPQIVDKVKEMGGKKTKKEKKLPKSRKSSKYLRKSKKSQGRHRRPSQSKKPKKKYDPNGSQNPVCLEESVVRGERATFADIQNLKTRKLKPETARVKPEIPLTTAFCDTPWFRRQLKTGEHSKPISLIEERGRTRTTAAKRTLLEQKFNEKAALCVHQPIPIPVCLQSIPVATSWKGEYPDNYDEYFEAYKQYVVESHKNYRIKEENNWNNYNTELSKHFENPYNEYEVMQHLNLDKKNIISSSQECRENDKNLANLLHNASIESE</sequence>
<evidence type="ECO:0000313" key="3">
    <source>
        <dbReference type="WBParaSite" id="PDA_v2.g25378.t1"/>
    </source>
</evidence>
<keyword evidence="2" id="KW-1185">Reference proteome</keyword>
<reference evidence="3" key="1">
    <citation type="submission" date="2022-11" db="UniProtKB">
        <authorList>
            <consortium name="WormBaseParasite"/>
        </authorList>
    </citation>
    <scope>IDENTIFICATION</scope>
</reference>
<name>A0A914Q8H9_9BILA</name>
<feature type="region of interest" description="Disordered" evidence="1">
    <location>
        <begin position="253"/>
        <end position="307"/>
    </location>
</feature>
<dbReference type="Proteomes" id="UP000887578">
    <property type="component" value="Unplaced"/>
</dbReference>
<feature type="compositionally biased region" description="Basic residues" evidence="1">
    <location>
        <begin position="257"/>
        <end position="296"/>
    </location>
</feature>
<dbReference type="WBParaSite" id="PDA_v2.g25378.t1">
    <property type="protein sequence ID" value="PDA_v2.g25378.t1"/>
    <property type="gene ID" value="PDA_v2.g25378"/>
</dbReference>
<proteinExistence type="predicted"/>
<organism evidence="2 3">
    <name type="scientific">Panagrolaimus davidi</name>
    <dbReference type="NCBI Taxonomy" id="227884"/>
    <lineage>
        <taxon>Eukaryota</taxon>
        <taxon>Metazoa</taxon>
        <taxon>Ecdysozoa</taxon>
        <taxon>Nematoda</taxon>
        <taxon>Chromadorea</taxon>
        <taxon>Rhabditida</taxon>
        <taxon>Tylenchina</taxon>
        <taxon>Panagrolaimomorpha</taxon>
        <taxon>Panagrolaimoidea</taxon>
        <taxon>Panagrolaimidae</taxon>
        <taxon>Panagrolaimus</taxon>
    </lineage>
</organism>
<evidence type="ECO:0000256" key="1">
    <source>
        <dbReference type="SAM" id="MobiDB-lite"/>
    </source>
</evidence>
<dbReference type="AlphaFoldDB" id="A0A914Q8H9"/>
<accession>A0A914Q8H9</accession>
<evidence type="ECO:0000313" key="2">
    <source>
        <dbReference type="Proteomes" id="UP000887578"/>
    </source>
</evidence>
<protein>
    <submittedName>
        <fullName evidence="3">Uncharacterized protein</fullName>
    </submittedName>
</protein>